<feature type="region of interest" description="Disordered" evidence="1">
    <location>
        <begin position="65"/>
        <end position="103"/>
    </location>
</feature>
<dbReference type="EMBL" id="BAAAHC010000001">
    <property type="protein sequence ID" value="GAA0503453.1"/>
    <property type="molecule type" value="Genomic_DNA"/>
</dbReference>
<dbReference type="EMBL" id="BMMT01000008">
    <property type="protein sequence ID" value="GGI88021.1"/>
    <property type="molecule type" value="Genomic_DNA"/>
</dbReference>
<reference evidence="3" key="3">
    <citation type="submission" date="2020-09" db="EMBL/GenBank/DDBJ databases">
        <authorList>
            <person name="Sun Q."/>
            <person name="Zhou Y."/>
        </authorList>
    </citation>
    <scope>NUCLEOTIDE SEQUENCE</scope>
    <source>
        <strain evidence="3">CGMCC 4.7206</strain>
    </source>
</reference>
<evidence type="ECO:0000256" key="1">
    <source>
        <dbReference type="SAM" id="MobiDB-lite"/>
    </source>
</evidence>
<dbReference type="RefSeq" id="WP_229680113.1">
    <property type="nucleotide sequence ID" value="NZ_BAAAHC010000001.1"/>
</dbReference>
<reference evidence="2" key="4">
    <citation type="submission" date="2023-12" db="EMBL/GenBank/DDBJ databases">
        <authorList>
            <person name="Sun Q."/>
            <person name="Inoue M."/>
        </authorList>
    </citation>
    <scope>NUCLEOTIDE SEQUENCE</scope>
    <source>
        <strain evidence="2">JCM 10664</strain>
    </source>
</reference>
<protein>
    <submittedName>
        <fullName evidence="3">Uncharacterized protein</fullName>
    </submittedName>
</protein>
<gene>
    <name evidence="2" type="ORF">GCM10009545_01390</name>
    <name evidence="3" type="ORF">GCM10011581_26440</name>
</gene>
<sequence length="103" mass="11206">MSTLTLEPRDAGGLEIEDVAVASRPTSRRSCTGRRLREHLHANGVQHLAVLSVDHLTDNAFPFPTNCRKNGNQTGHGKRRRTGLAAVRPFSTGSSTGERGTWT</sequence>
<feature type="compositionally biased region" description="Polar residues" evidence="1">
    <location>
        <begin position="91"/>
        <end position="103"/>
    </location>
</feature>
<proteinExistence type="predicted"/>
<organism evidence="3 4">
    <name type="scientific">Saccharopolyspora thermophila</name>
    <dbReference type="NCBI Taxonomy" id="89367"/>
    <lineage>
        <taxon>Bacteria</taxon>
        <taxon>Bacillati</taxon>
        <taxon>Actinomycetota</taxon>
        <taxon>Actinomycetes</taxon>
        <taxon>Pseudonocardiales</taxon>
        <taxon>Pseudonocardiaceae</taxon>
        <taxon>Saccharopolyspora</taxon>
    </lineage>
</organism>
<evidence type="ECO:0000313" key="5">
    <source>
        <dbReference type="Proteomes" id="UP001500220"/>
    </source>
</evidence>
<reference evidence="2 5" key="2">
    <citation type="journal article" date="2019" name="Int. J. Syst. Evol. Microbiol.">
        <title>The Global Catalogue of Microorganisms (GCM) 10K type strain sequencing project: providing services to taxonomists for standard genome sequencing and annotation.</title>
        <authorList>
            <consortium name="The Broad Institute Genomics Platform"/>
            <consortium name="The Broad Institute Genome Sequencing Center for Infectious Disease"/>
            <person name="Wu L."/>
            <person name="Ma J."/>
        </authorList>
    </citation>
    <scope>NUCLEOTIDE SEQUENCE [LARGE SCALE GENOMIC DNA]</scope>
    <source>
        <strain evidence="2 5">JCM 10664</strain>
    </source>
</reference>
<evidence type="ECO:0000313" key="4">
    <source>
        <dbReference type="Proteomes" id="UP000597989"/>
    </source>
</evidence>
<evidence type="ECO:0000313" key="2">
    <source>
        <dbReference type="EMBL" id="GAA0503453.1"/>
    </source>
</evidence>
<dbReference type="AlphaFoldDB" id="A0A917JVA4"/>
<name>A0A917JVA4_9PSEU</name>
<reference evidence="3 4" key="1">
    <citation type="journal article" date="2014" name="Int. J. Syst. Evol. Microbiol.">
        <title>Complete genome sequence of Corynebacterium casei LMG S-19264T (=DSM 44701T), isolated from a smear-ripened cheese.</title>
        <authorList>
            <consortium name="US DOE Joint Genome Institute (JGI-PGF)"/>
            <person name="Walter F."/>
            <person name="Albersmeier A."/>
            <person name="Kalinowski J."/>
            <person name="Ruckert C."/>
        </authorList>
    </citation>
    <scope>NUCLEOTIDE SEQUENCE [LARGE SCALE GENOMIC DNA]</scope>
    <source>
        <strain evidence="3 4">CGMCC 4.7206</strain>
    </source>
</reference>
<dbReference type="Proteomes" id="UP001500220">
    <property type="component" value="Unassembled WGS sequence"/>
</dbReference>
<evidence type="ECO:0000313" key="3">
    <source>
        <dbReference type="EMBL" id="GGI88021.1"/>
    </source>
</evidence>
<comment type="caution">
    <text evidence="3">The sequence shown here is derived from an EMBL/GenBank/DDBJ whole genome shotgun (WGS) entry which is preliminary data.</text>
</comment>
<keyword evidence="5" id="KW-1185">Reference proteome</keyword>
<accession>A0A917JVA4</accession>
<dbReference type="Proteomes" id="UP000597989">
    <property type="component" value="Unassembled WGS sequence"/>
</dbReference>